<dbReference type="EMBL" id="CP045897">
    <property type="protein sequence ID" value="QQP51013.1"/>
    <property type="molecule type" value="Genomic_DNA"/>
</dbReference>
<evidence type="ECO:0000313" key="1">
    <source>
        <dbReference type="EMBL" id="QQP51013.1"/>
    </source>
</evidence>
<name>A0A7T8HJ39_CALRO</name>
<evidence type="ECO:0000313" key="2">
    <source>
        <dbReference type="Proteomes" id="UP000595437"/>
    </source>
</evidence>
<dbReference type="Proteomes" id="UP000595437">
    <property type="component" value="Chromosome 8"/>
</dbReference>
<accession>A0A7T8HJ39</accession>
<dbReference type="AlphaFoldDB" id="A0A7T8HJ39"/>
<keyword evidence="2" id="KW-1185">Reference proteome</keyword>
<gene>
    <name evidence="1" type="ORF">FKW44_012211</name>
</gene>
<proteinExistence type="predicted"/>
<reference evidence="2" key="1">
    <citation type="submission" date="2021-01" db="EMBL/GenBank/DDBJ databases">
        <title>Caligus Genome Assembly.</title>
        <authorList>
            <person name="Gallardo-Escarate C."/>
        </authorList>
    </citation>
    <scope>NUCLEOTIDE SEQUENCE [LARGE SCALE GENOMIC DNA]</scope>
</reference>
<organism evidence="1 2">
    <name type="scientific">Caligus rogercresseyi</name>
    <name type="common">Sea louse</name>
    <dbReference type="NCBI Taxonomy" id="217165"/>
    <lineage>
        <taxon>Eukaryota</taxon>
        <taxon>Metazoa</taxon>
        <taxon>Ecdysozoa</taxon>
        <taxon>Arthropoda</taxon>
        <taxon>Crustacea</taxon>
        <taxon>Multicrustacea</taxon>
        <taxon>Hexanauplia</taxon>
        <taxon>Copepoda</taxon>
        <taxon>Siphonostomatoida</taxon>
        <taxon>Caligidae</taxon>
        <taxon>Caligus</taxon>
    </lineage>
</organism>
<protein>
    <submittedName>
        <fullName evidence="1">Uncharacterized protein</fullName>
    </submittedName>
</protein>
<sequence>MTYYSPEQNCHYQSPFSIFDWGEARAGVRKVEMRSPWISLTVVGELDPDQEVGAKVGCIHLQRRVG</sequence>